<proteinExistence type="predicted"/>
<dbReference type="PANTHER" id="PTHR17985:SF8">
    <property type="entry name" value="TRANSPORT AND GOLGI ORGANIZATION PROTEIN 2 HOMOLOG"/>
    <property type="match status" value="1"/>
</dbReference>
<comment type="caution">
    <text evidence="1">The sequence shown here is derived from an EMBL/GenBank/DDBJ whole genome shotgun (WGS) entry which is preliminary data.</text>
</comment>
<name>A0ABT5SA29_9FLAO</name>
<evidence type="ECO:0000313" key="1">
    <source>
        <dbReference type="EMBL" id="MDD7914945.1"/>
    </source>
</evidence>
<organism evidence="1 2">
    <name type="scientific">Polaribacter ponticola</name>
    <dbReference type="NCBI Taxonomy" id="2978475"/>
    <lineage>
        <taxon>Bacteria</taxon>
        <taxon>Pseudomonadati</taxon>
        <taxon>Bacteroidota</taxon>
        <taxon>Flavobacteriia</taxon>
        <taxon>Flavobacteriales</taxon>
        <taxon>Flavobacteriaceae</taxon>
    </lineage>
</organism>
<dbReference type="PANTHER" id="PTHR17985">
    <property type="entry name" value="SER/THR-RICH PROTEIN T10 IN DGCR REGION"/>
    <property type="match status" value="1"/>
</dbReference>
<dbReference type="EMBL" id="JAOSLC020000003">
    <property type="protein sequence ID" value="MDD7914945.1"/>
    <property type="molecule type" value="Genomic_DNA"/>
</dbReference>
<evidence type="ECO:0000313" key="2">
    <source>
        <dbReference type="Proteomes" id="UP001151478"/>
    </source>
</evidence>
<protein>
    <submittedName>
        <fullName evidence="1">NRDE family protein</fullName>
    </submittedName>
</protein>
<keyword evidence="2" id="KW-1185">Reference proteome</keyword>
<sequence>MCTLTYLPLENNNFILTSSRDESPMRKTKPPKSYVENGVELTYPKDELAGGTWIGASEKNRLVCLLNGGFKNHVRNTYYKLSRGIIVKNILSSENAIDYINDFNFDEIEPFTLVLLDYSNELYAYELVWDGEQKYFTKLNKEPKIWSSSSLYTEEMKQCRKNWFSDWLLKNNDFSQEEILKFHKNETLGDAGVSIKMKRSYVETVSITSIKKENSKIDILYTNVLEGETNTLQMKLEKQKLHQ</sequence>
<gene>
    <name evidence="1" type="ORF">N5A56_011190</name>
</gene>
<reference evidence="1" key="1">
    <citation type="submission" date="2023-02" db="EMBL/GenBank/DDBJ databases">
        <title>Polaribacter ponticola sp. nov., isolated from seawater.</title>
        <authorList>
            <person name="Baek J.H."/>
            <person name="Kim J.M."/>
            <person name="Choi D.G."/>
            <person name="Jeon C.O."/>
        </authorList>
    </citation>
    <scope>NUCLEOTIDE SEQUENCE</scope>
    <source>
        <strain evidence="1">MSW5</strain>
    </source>
</reference>
<dbReference type="Proteomes" id="UP001151478">
    <property type="component" value="Unassembled WGS sequence"/>
</dbReference>
<dbReference type="RefSeq" id="WP_265725530.1">
    <property type="nucleotide sequence ID" value="NZ_JAOSLC020000003.1"/>
</dbReference>
<dbReference type="InterPro" id="IPR008551">
    <property type="entry name" value="TANGO2"/>
</dbReference>
<dbReference type="Pfam" id="PF05742">
    <property type="entry name" value="TANGO2"/>
    <property type="match status" value="1"/>
</dbReference>
<accession>A0ABT5SA29</accession>